<proteinExistence type="inferred from homology"/>
<dbReference type="PANTHER" id="PTHR12131">
    <property type="entry name" value="ATP-DEPENDENT RNA AND DNA HELICASE"/>
    <property type="match status" value="1"/>
</dbReference>
<dbReference type="Pfam" id="PF08148">
    <property type="entry name" value="DSHCT"/>
    <property type="match status" value="1"/>
</dbReference>
<dbReference type="InterPro" id="IPR050699">
    <property type="entry name" value="RNA-DNA_Helicase"/>
</dbReference>
<dbReference type="GO" id="GO:0003723">
    <property type="term" value="F:RNA binding"/>
    <property type="evidence" value="ECO:0007669"/>
    <property type="project" value="UniProtKB-KW"/>
</dbReference>
<dbReference type="PROSITE" id="PS51192">
    <property type="entry name" value="HELICASE_ATP_BIND_1"/>
    <property type="match status" value="1"/>
</dbReference>
<gene>
    <name evidence="12" type="primary">SKI2</name>
    <name evidence="12" type="ORF">GGI25_000655</name>
</gene>
<comment type="subcellular location">
    <subcellularLocation>
        <location evidence="1">Cytoplasm</location>
    </subcellularLocation>
</comment>
<dbReference type="SMART" id="SM00490">
    <property type="entry name" value="HELICc"/>
    <property type="match status" value="1"/>
</dbReference>
<evidence type="ECO:0000256" key="2">
    <source>
        <dbReference type="ARBA" id="ARBA00010140"/>
    </source>
</evidence>
<dbReference type="Pfam" id="PF00271">
    <property type="entry name" value="Helicase_C"/>
    <property type="match status" value="1"/>
</dbReference>
<dbReference type="AlphaFoldDB" id="A0A9W8GBU0"/>
<keyword evidence="5" id="KW-0378">Hydrolase</keyword>
<dbReference type="FunFam" id="1.10.3380.30:FF:000001">
    <property type="entry name" value="Ski2 ATP-dependent RNA helicase"/>
    <property type="match status" value="1"/>
</dbReference>
<dbReference type="Pfam" id="PF00270">
    <property type="entry name" value="DEAD"/>
    <property type="match status" value="1"/>
</dbReference>
<dbReference type="Gene3D" id="1.10.3380.30">
    <property type="match status" value="2"/>
</dbReference>
<keyword evidence="8" id="KW-0694">RNA-binding</keyword>
<evidence type="ECO:0000313" key="13">
    <source>
        <dbReference type="Proteomes" id="UP001151518"/>
    </source>
</evidence>
<dbReference type="SMART" id="SM00487">
    <property type="entry name" value="DEXDc"/>
    <property type="match status" value="1"/>
</dbReference>
<comment type="caution">
    <text evidence="12">The sequence shown here is derived from an EMBL/GenBank/DDBJ whole genome shotgun (WGS) entry which is preliminary data.</text>
</comment>
<keyword evidence="4" id="KW-0547">Nucleotide-binding</keyword>
<evidence type="ECO:0000256" key="6">
    <source>
        <dbReference type="ARBA" id="ARBA00022806"/>
    </source>
</evidence>
<evidence type="ECO:0000259" key="11">
    <source>
        <dbReference type="PROSITE" id="PS51194"/>
    </source>
</evidence>
<dbReference type="EMBL" id="JANBTW010000005">
    <property type="protein sequence ID" value="KAJ2680363.1"/>
    <property type="molecule type" value="Genomic_DNA"/>
</dbReference>
<dbReference type="SUPFAM" id="SSF52540">
    <property type="entry name" value="P-loop containing nucleoside triphosphate hydrolases"/>
    <property type="match status" value="1"/>
</dbReference>
<dbReference type="InterPro" id="IPR014001">
    <property type="entry name" value="Helicase_ATP-bd"/>
</dbReference>
<dbReference type="Gene3D" id="3.40.50.300">
    <property type="entry name" value="P-loop containing nucleotide triphosphate hydrolases"/>
    <property type="match status" value="2"/>
</dbReference>
<feature type="domain" description="Helicase ATP-binding" evidence="10">
    <location>
        <begin position="285"/>
        <end position="443"/>
    </location>
</feature>
<dbReference type="GO" id="GO:0070478">
    <property type="term" value="P:nuclear-transcribed mRNA catabolic process, 3'-5' exonucleolytic nonsense-mediated decay"/>
    <property type="evidence" value="ECO:0007669"/>
    <property type="project" value="TreeGrafter"/>
</dbReference>
<dbReference type="InterPro" id="IPR027417">
    <property type="entry name" value="P-loop_NTPase"/>
</dbReference>
<evidence type="ECO:0000256" key="4">
    <source>
        <dbReference type="ARBA" id="ARBA00022741"/>
    </source>
</evidence>
<dbReference type="CDD" id="cd18795">
    <property type="entry name" value="SF2_C_Ski2"/>
    <property type="match status" value="1"/>
</dbReference>
<dbReference type="PANTHER" id="PTHR12131:SF1">
    <property type="entry name" value="ATP-DEPENDENT RNA HELICASE SUPV3L1, MITOCHONDRIAL-RELATED"/>
    <property type="match status" value="1"/>
</dbReference>
<feature type="compositionally biased region" description="Gly residues" evidence="9">
    <location>
        <begin position="508"/>
        <end position="526"/>
    </location>
</feature>
<name>A0A9W8GBU0_9FUNG</name>
<dbReference type="InterPro" id="IPR040801">
    <property type="entry name" value="Ski2_N"/>
</dbReference>
<dbReference type="GO" id="GO:0016787">
    <property type="term" value="F:hydrolase activity"/>
    <property type="evidence" value="ECO:0007669"/>
    <property type="project" value="UniProtKB-KW"/>
</dbReference>
<dbReference type="GO" id="GO:0055087">
    <property type="term" value="C:Ski complex"/>
    <property type="evidence" value="ECO:0007669"/>
    <property type="project" value="TreeGrafter"/>
</dbReference>
<evidence type="ECO:0000256" key="1">
    <source>
        <dbReference type="ARBA" id="ARBA00004496"/>
    </source>
</evidence>
<reference evidence="12" key="1">
    <citation type="submission" date="2022-07" db="EMBL/GenBank/DDBJ databases">
        <title>Phylogenomic reconstructions and comparative analyses of Kickxellomycotina fungi.</title>
        <authorList>
            <person name="Reynolds N.K."/>
            <person name="Stajich J.E."/>
            <person name="Barry K."/>
            <person name="Grigoriev I.V."/>
            <person name="Crous P."/>
            <person name="Smith M.E."/>
        </authorList>
    </citation>
    <scope>NUCLEOTIDE SEQUENCE</scope>
    <source>
        <strain evidence="12">NRRL 3115</strain>
    </source>
</reference>
<dbReference type="InterPro" id="IPR012961">
    <property type="entry name" value="Ski2/MTR4_C"/>
</dbReference>
<feature type="region of interest" description="Disordered" evidence="9">
    <location>
        <begin position="503"/>
        <end position="537"/>
    </location>
</feature>
<organism evidence="12 13">
    <name type="scientific">Coemansia spiralis</name>
    <dbReference type="NCBI Taxonomy" id="417178"/>
    <lineage>
        <taxon>Eukaryota</taxon>
        <taxon>Fungi</taxon>
        <taxon>Fungi incertae sedis</taxon>
        <taxon>Zoopagomycota</taxon>
        <taxon>Kickxellomycotina</taxon>
        <taxon>Kickxellomycetes</taxon>
        <taxon>Kickxellales</taxon>
        <taxon>Kickxellaceae</taxon>
        <taxon>Coemansia</taxon>
    </lineage>
</organism>
<dbReference type="OrthoDB" id="64767at2759"/>
<evidence type="ECO:0000313" key="12">
    <source>
        <dbReference type="EMBL" id="KAJ2680363.1"/>
    </source>
</evidence>
<dbReference type="PROSITE" id="PS51194">
    <property type="entry name" value="HELICASE_CTER"/>
    <property type="match status" value="1"/>
</dbReference>
<dbReference type="SMART" id="SM01142">
    <property type="entry name" value="DSHCT"/>
    <property type="match status" value="1"/>
</dbReference>
<dbReference type="GO" id="GO:0005524">
    <property type="term" value="F:ATP binding"/>
    <property type="evidence" value="ECO:0007669"/>
    <property type="project" value="UniProtKB-KW"/>
</dbReference>
<feature type="domain" description="Helicase C-terminal" evidence="11">
    <location>
        <begin position="552"/>
        <end position="748"/>
    </location>
</feature>
<dbReference type="Pfam" id="PF17911">
    <property type="entry name" value="Ski2_N"/>
    <property type="match status" value="1"/>
</dbReference>
<sequence length="1237" mass="137293">MSEDILAALERDYLLPQPAITNPQLSKAQSDVKHSYKLHDVLSLPQPWLGTTLSMVRDPVTGEYCAATEIGLSAELDPMSLLRVTGRPENYATGSSGQVPFRPGGLEASTTAQDAVLLLGELGLGADSSVVEEDEESEFCTVPDGFDRGLFDVAKAQQPPSNVFRDIDLAVDYYGADSQIKNGVGDKGNTEEDTAAQEGAAGDNTTAEMGEHGSDEQRITNAEVDRITVVTASEPTDLKKIQKEARREWAHVVDIAAGFTNFHRLVPKLAREFPFELDVFQKRAVYHLERGDSVFVAAHTSAGKTVVAEYAVALSQLHMTKTIYTSPIKALSNQKFNDFRQTFGEDNVGILTGDTKIRPEAPCLIMTTEVLKNMLYRGADVLRDVEFVVFDECHYVNDIERGVVWEEVIIMLPSHVSIILLSATVPNTKEFAEWVGRTKKRDIYVISTTKRPVPLEHFLYIGKNQVTNSEIVKIVDKTGSFLANQWKDAYNAVNKPAHTLSASRGASVAGGGGRGGRGAGRGGGNGSQAAYKATGRHTSERQSATLWVHLVGLLRRQKLLPAVIFTFSRKKCEEYAYSLRNQDFLNDSRRSEVHMFIERSLKRLKPEDRTLPQVQAIRTLLRRGIGVHHSGLLPIIKEVVELLFARGMIFCLFATETFAMGVNMPAKCVVFSALRKHDGRSFRELLPGEYTQMAGRAGRRGLDETGVVVINAAHEVPDTGTLHTMILGPATKLESQFRLTYTMILNLLRAKQLRVEEVIKRSFGENISQGQAPEHERRLLEVKKQLDQYPELNCSICEDDISSYYRIASSAHRLSTRLYMKTAHRSLLESTSSRATQAFAPGRLVVISYFPNLRLGILAKRTNPESSQFACMVLNPLFGPDFQPSPNIPPFPITDLVGAVSRLNQQDFGYLYKVVPTASIVVLLNAVVKIGPAGLVTQQLKKKEPTSLPSALATAVHNELDSLCRQDTAAIEFPWQKIRVLEFQELVHERARFISSAQGFQCCACPDLAEHFLATHKRAVLQNELDELAIQLSDQNLELLPDYRLRLDVLKGLGYVDEMGNVQLKGRVACEMNAADELVLTELILDNTFASYEPEEIVALISVFVCPEKNEPSDFMDRLPLKLKEGRERVLAAVRHVGSIQAALGLQVSVEEYQREFRFGLMEAAYEWARGLSFLNITALTETQEGIIVRCILRISDVLKNLATAAVLVGDTELKLRLQAAIELIRRDIVFAASLYF</sequence>
<dbReference type="InterPro" id="IPR048392">
    <property type="entry name" value="MTR4-like_stalk"/>
</dbReference>
<dbReference type="InterPro" id="IPR001650">
    <property type="entry name" value="Helicase_C-like"/>
</dbReference>
<dbReference type="InterPro" id="IPR011545">
    <property type="entry name" value="DEAD/DEAH_box_helicase_dom"/>
</dbReference>
<dbReference type="InterPro" id="IPR016438">
    <property type="entry name" value="SKI2-like"/>
</dbReference>
<dbReference type="FunFam" id="3.40.50.300:FF:000354">
    <property type="entry name" value="ATP-dependent RNA helicase SKI2"/>
    <property type="match status" value="1"/>
</dbReference>
<evidence type="ECO:0000256" key="8">
    <source>
        <dbReference type="ARBA" id="ARBA00022884"/>
    </source>
</evidence>
<dbReference type="GO" id="GO:0003724">
    <property type="term" value="F:RNA helicase activity"/>
    <property type="evidence" value="ECO:0007669"/>
    <property type="project" value="InterPro"/>
</dbReference>
<evidence type="ECO:0000256" key="5">
    <source>
        <dbReference type="ARBA" id="ARBA00022801"/>
    </source>
</evidence>
<keyword evidence="3" id="KW-0963">Cytoplasm</keyword>
<dbReference type="Proteomes" id="UP001151518">
    <property type="component" value="Unassembled WGS sequence"/>
</dbReference>
<dbReference type="PIRSF" id="PIRSF005198">
    <property type="entry name" value="Antiviral_helicase_SKI2"/>
    <property type="match status" value="1"/>
</dbReference>
<keyword evidence="7" id="KW-0067">ATP-binding</keyword>
<protein>
    <submittedName>
        <fullName evidence="12">Antiviral helicase ski2</fullName>
    </submittedName>
</protein>
<dbReference type="Pfam" id="PF21408">
    <property type="entry name" value="MTR4-like_stalk"/>
    <property type="match status" value="1"/>
</dbReference>
<evidence type="ECO:0000256" key="3">
    <source>
        <dbReference type="ARBA" id="ARBA00022490"/>
    </source>
</evidence>
<feature type="region of interest" description="Disordered" evidence="9">
    <location>
        <begin position="181"/>
        <end position="216"/>
    </location>
</feature>
<accession>A0A9W8GBU0</accession>
<dbReference type="InterPro" id="IPR025696">
    <property type="entry name" value="Beta-barrel_MTR4"/>
</dbReference>
<dbReference type="FunFam" id="3.40.50.300:FF:000987">
    <property type="entry name" value="DEAD/DEAH box RNA helicase"/>
    <property type="match status" value="1"/>
</dbReference>
<comment type="similarity">
    <text evidence="2">Belongs to the helicase family. SKI2 subfamily.</text>
</comment>
<evidence type="ECO:0000259" key="10">
    <source>
        <dbReference type="PROSITE" id="PS51192"/>
    </source>
</evidence>
<evidence type="ECO:0000256" key="7">
    <source>
        <dbReference type="ARBA" id="ARBA00022840"/>
    </source>
</evidence>
<evidence type="ECO:0000256" key="9">
    <source>
        <dbReference type="SAM" id="MobiDB-lite"/>
    </source>
</evidence>
<dbReference type="Pfam" id="PF13234">
    <property type="entry name" value="MTR4_beta-barrel"/>
    <property type="match status" value="1"/>
</dbReference>
<keyword evidence="6 12" id="KW-0347">Helicase</keyword>